<gene>
    <name evidence="1" type="ORF">EYR15_06965</name>
</gene>
<dbReference type="Proteomes" id="UP000291613">
    <property type="component" value="Unassembled WGS sequence"/>
</dbReference>
<comment type="caution">
    <text evidence="1">The sequence shown here is derived from an EMBL/GenBank/DDBJ whole genome shotgun (WGS) entry which is preliminary data.</text>
</comment>
<accession>A0A4Q9GHC7</accession>
<evidence type="ECO:0000313" key="2">
    <source>
        <dbReference type="Proteomes" id="UP000291613"/>
    </source>
</evidence>
<dbReference type="Gene3D" id="3.40.50.1240">
    <property type="entry name" value="Phosphoglycerate mutase-like"/>
    <property type="match status" value="1"/>
</dbReference>
<dbReference type="RefSeq" id="WP_131002480.1">
    <property type="nucleotide sequence ID" value="NZ_SIUB01000003.1"/>
</dbReference>
<dbReference type="InterPro" id="IPR013078">
    <property type="entry name" value="His_Pase_superF_clade-1"/>
</dbReference>
<dbReference type="SUPFAM" id="SSF53254">
    <property type="entry name" value="Phosphoglycerate mutase-like"/>
    <property type="match status" value="1"/>
</dbReference>
<reference evidence="1 2" key="1">
    <citation type="submission" date="2019-02" db="EMBL/GenBank/DDBJ databases">
        <title>Hansschlegelia quercus sp. nov., a novel methylotrophic bacterium from buds of oak (Quercus robur L.).</title>
        <authorList>
            <person name="Agafonova N.V."/>
            <person name="Kaparullina E.N."/>
            <person name="Grouzdev D.S."/>
            <person name="Doronina N.V."/>
        </authorList>
    </citation>
    <scope>NUCLEOTIDE SEQUENCE [LARGE SCALE GENOMIC DNA]</scope>
    <source>
        <strain evidence="1 2">Dub</strain>
    </source>
</reference>
<proteinExistence type="predicted"/>
<sequence length="199" mass="21623">MTHRLLMICALRSKRPVFPGDNGPDEGLSQSVRPSPPVLSADRIWCGPDAITRRSAAALGLDAKVRAELSEIDFGSWRGRTLDDVAGADPGGFQSWTTDPSQAAHGGESIEALLTRAKRWLAECERLPGRTIAVAPASVLKACMLHVFDAPARSFFCIDVEPLSSVVLSSDGRRWALRVTSEPRSEMSEVGRRQSKLRA</sequence>
<evidence type="ECO:0000313" key="1">
    <source>
        <dbReference type="EMBL" id="TBN53553.1"/>
    </source>
</evidence>
<organism evidence="1 2">
    <name type="scientific">Hansschlegelia quercus</name>
    <dbReference type="NCBI Taxonomy" id="2528245"/>
    <lineage>
        <taxon>Bacteria</taxon>
        <taxon>Pseudomonadati</taxon>
        <taxon>Pseudomonadota</taxon>
        <taxon>Alphaproteobacteria</taxon>
        <taxon>Hyphomicrobiales</taxon>
        <taxon>Methylopilaceae</taxon>
        <taxon>Hansschlegelia</taxon>
    </lineage>
</organism>
<dbReference type="InterPro" id="IPR029033">
    <property type="entry name" value="His_PPase_superfam"/>
</dbReference>
<dbReference type="Pfam" id="PF00300">
    <property type="entry name" value="His_Phos_1"/>
    <property type="match status" value="1"/>
</dbReference>
<dbReference type="EMBL" id="SIUB01000003">
    <property type="protein sequence ID" value="TBN53553.1"/>
    <property type="molecule type" value="Genomic_DNA"/>
</dbReference>
<dbReference type="OrthoDB" id="7502553at2"/>
<name>A0A4Q9GHC7_9HYPH</name>
<protein>
    <submittedName>
        <fullName evidence="1">Histidine phosphatase family protein</fullName>
    </submittedName>
</protein>
<dbReference type="AlphaFoldDB" id="A0A4Q9GHC7"/>
<keyword evidence="2" id="KW-1185">Reference proteome</keyword>